<evidence type="ECO:0000259" key="1">
    <source>
        <dbReference type="Pfam" id="PF12867"/>
    </source>
</evidence>
<name>E3T6J5_9BACT</name>
<dbReference type="EMBL" id="GU260705">
    <property type="protein sequence ID" value="ADC35939.1"/>
    <property type="molecule type" value="Genomic_DNA"/>
</dbReference>
<organism evidence="2">
    <name type="scientific">uncultured bacterium 70</name>
    <dbReference type="NCBI Taxonomy" id="698392"/>
    <lineage>
        <taxon>Bacteria</taxon>
        <taxon>environmental samples</taxon>
    </lineage>
</organism>
<feature type="domain" description="DinB-like" evidence="1">
    <location>
        <begin position="28"/>
        <end position="155"/>
    </location>
</feature>
<proteinExistence type="predicted"/>
<dbReference type="AlphaFoldDB" id="E3T6J5"/>
<reference evidence="2" key="1">
    <citation type="submission" date="2009-12" db="EMBL/GenBank/DDBJ databases">
        <authorList>
            <person name="Kielak A."/>
            <person name="van Veen J.A."/>
            <person name="Kowalchuk G.A."/>
        </authorList>
    </citation>
    <scope>NUCLEOTIDE SEQUENCE</scope>
</reference>
<dbReference type="Pfam" id="PF12867">
    <property type="entry name" value="DinB_2"/>
    <property type="match status" value="1"/>
</dbReference>
<evidence type="ECO:0000313" key="2">
    <source>
        <dbReference type="EMBL" id="ADC35939.1"/>
    </source>
</evidence>
<sequence>MTQPEVWLRGPLPDYIDELQPVAHSLLQVREELEGATTLTSAQLWSRPGGAASVGFHLKHLAGSLDRLLTYARGKALTVAQYEFLAAEEHEQAETAVVLVRHAQAAIDRALAQVRGTPLCTLDEAREVGRDRLPVTVLGLLFHAAEHAQRHSAQIITTAKVVRGIG</sequence>
<dbReference type="SUPFAM" id="SSF109854">
    <property type="entry name" value="DinB/YfiT-like putative metalloenzymes"/>
    <property type="match status" value="1"/>
</dbReference>
<protein>
    <recommendedName>
        <fullName evidence="1">DinB-like domain-containing protein</fullName>
    </recommendedName>
</protein>
<reference evidence="2" key="2">
    <citation type="journal article" date="2010" name="Appl. Environ. Microbiol.">
        <title>Comparative analysis of acidobacterial genomic fragments from terrestrial and aquatic metagenomic libraries, with emphasis on acidobacteria subdivision 6.</title>
        <authorList>
            <person name="Kielak A.M."/>
            <person name="van Veen J.A."/>
            <person name="Kowalchuk G.A."/>
        </authorList>
    </citation>
    <scope>NUCLEOTIDE SEQUENCE</scope>
</reference>
<dbReference type="InterPro" id="IPR034660">
    <property type="entry name" value="DinB/YfiT-like"/>
</dbReference>
<dbReference type="Gene3D" id="1.20.120.450">
    <property type="entry name" value="dinb family like domain"/>
    <property type="match status" value="1"/>
</dbReference>
<accession>E3T6J5</accession>
<dbReference type="InterPro" id="IPR024775">
    <property type="entry name" value="DinB-like"/>
</dbReference>